<accession>A0A1Y2FTA0</accession>
<dbReference type="STRING" id="1754190.A0A1Y2FTA0"/>
<sequence>MIIVFINLDKRFIINISACFFINDKKRKRNKDKELKNSDGEDYLGHGGIDDLNLQASEGEESDEEIETVAQKRNKGHKLTVTSVVIAKIRKRGVQTGKLNIYIYSASKVDSIIKWDFWTRKRLHVFEGGLKPTNKLKKYLGSIKLKENVGQPDIASGGKDKLINIWSVIEDKHLKSFVRRHDYTRSENNTG</sequence>
<dbReference type="Gene3D" id="2.130.10.10">
    <property type="entry name" value="YVTN repeat-like/Quinoprotein amine dehydrogenase"/>
    <property type="match status" value="1"/>
</dbReference>
<dbReference type="OrthoDB" id="189968at2759"/>
<keyword evidence="2" id="KW-1185">Reference proteome</keyword>
<dbReference type="InterPro" id="IPR036322">
    <property type="entry name" value="WD40_repeat_dom_sf"/>
</dbReference>
<dbReference type="Proteomes" id="UP000193920">
    <property type="component" value="Unassembled WGS sequence"/>
</dbReference>
<comment type="caution">
    <text evidence="1">The sequence shown here is derived from an EMBL/GenBank/DDBJ whole genome shotgun (WGS) entry which is preliminary data.</text>
</comment>
<dbReference type="SUPFAM" id="SSF50978">
    <property type="entry name" value="WD40 repeat-like"/>
    <property type="match status" value="1"/>
</dbReference>
<dbReference type="InterPro" id="IPR015943">
    <property type="entry name" value="WD40/YVTN_repeat-like_dom_sf"/>
</dbReference>
<evidence type="ECO:0000313" key="2">
    <source>
        <dbReference type="Proteomes" id="UP000193920"/>
    </source>
</evidence>
<protein>
    <submittedName>
        <fullName evidence="1">Uncharacterized protein</fullName>
    </submittedName>
</protein>
<gene>
    <name evidence="1" type="ORF">LY90DRAFT_498452</name>
</gene>
<organism evidence="1 2">
    <name type="scientific">Neocallimastix californiae</name>
    <dbReference type="NCBI Taxonomy" id="1754190"/>
    <lineage>
        <taxon>Eukaryota</taxon>
        <taxon>Fungi</taxon>
        <taxon>Fungi incertae sedis</taxon>
        <taxon>Chytridiomycota</taxon>
        <taxon>Chytridiomycota incertae sedis</taxon>
        <taxon>Neocallimastigomycetes</taxon>
        <taxon>Neocallimastigales</taxon>
        <taxon>Neocallimastigaceae</taxon>
        <taxon>Neocallimastix</taxon>
    </lineage>
</organism>
<dbReference type="AlphaFoldDB" id="A0A1Y2FTA0"/>
<dbReference type="EMBL" id="MCOG01000001">
    <property type="protein sequence ID" value="ORY87198.1"/>
    <property type="molecule type" value="Genomic_DNA"/>
</dbReference>
<evidence type="ECO:0000313" key="1">
    <source>
        <dbReference type="EMBL" id="ORY87198.1"/>
    </source>
</evidence>
<reference evidence="1 2" key="1">
    <citation type="submission" date="2016-08" db="EMBL/GenBank/DDBJ databases">
        <title>A Parts List for Fungal Cellulosomes Revealed by Comparative Genomics.</title>
        <authorList>
            <consortium name="DOE Joint Genome Institute"/>
            <person name="Haitjema C.H."/>
            <person name="Gilmore S.P."/>
            <person name="Henske J.K."/>
            <person name="Solomon K.V."/>
            <person name="De Groot R."/>
            <person name="Kuo A."/>
            <person name="Mondo S.J."/>
            <person name="Salamov A.A."/>
            <person name="Labutti K."/>
            <person name="Zhao Z."/>
            <person name="Chiniquy J."/>
            <person name="Barry K."/>
            <person name="Brewer H.M."/>
            <person name="Purvine S.O."/>
            <person name="Wright A.T."/>
            <person name="Boxma B."/>
            <person name="Van Alen T."/>
            <person name="Hackstein J.H."/>
            <person name="Baker S.E."/>
            <person name="Grigoriev I.V."/>
            <person name="O'Malley M.A."/>
        </authorList>
    </citation>
    <scope>NUCLEOTIDE SEQUENCE [LARGE SCALE GENOMIC DNA]</scope>
    <source>
        <strain evidence="1 2">G1</strain>
    </source>
</reference>
<name>A0A1Y2FTA0_9FUNG</name>
<proteinExistence type="predicted"/>